<accession>A0A7J7GI53</accession>
<dbReference type="InterPro" id="IPR058980">
    <property type="entry name" value="Glyco_transf_N"/>
</dbReference>
<dbReference type="AlphaFoldDB" id="A0A7J7GI53"/>
<keyword evidence="9" id="KW-1185">Reference proteome</keyword>
<gene>
    <name evidence="8" type="ORF">HYC85_021619</name>
</gene>
<evidence type="ECO:0000313" key="9">
    <source>
        <dbReference type="Proteomes" id="UP000593564"/>
    </source>
</evidence>
<dbReference type="EC" id="2.4.1.-" evidence="6"/>
<dbReference type="SUPFAM" id="SSF53756">
    <property type="entry name" value="UDP-Glycosyltransferase/glycogen phosphorylase"/>
    <property type="match status" value="1"/>
</dbReference>
<evidence type="ECO:0000256" key="6">
    <source>
        <dbReference type="RuleBase" id="RU362057"/>
    </source>
</evidence>
<reference evidence="8 9" key="2">
    <citation type="submission" date="2020-07" db="EMBL/GenBank/DDBJ databases">
        <title>Genome assembly of wild tea tree DASZ reveals pedigree and selection history of tea varieties.</title>
        <authorList>
            <person name="Zhang W."/>
        </authorList>
    </citation>
    <scope>NUCLEOTIDE SEQUENCE [LARGE SCALE GENOMIC DNA]</scope>
    <source>
        <strain evidence="9">cv. G240</strain>
        <tissue evidence="8">Leaf</tissue>
    </source>
</reference>
<dbReference type="PANTHER" id="PTHR48044">
    <property type="entry name" value="GLYCOSYLTRANSFERASE"/>
    <property type="match status" value="1"/>
</dbReference>
<evidence type="ECO:0000256" key="1">
    <source>
        <dbReference type="ARBA" id="ARBA00009995"/>
    </source>
</evidence>
<comment type="caution">
    <text evidence="8">The sequence shown here is derived from an EMBL/GenBank/DDBJ whole genome shotgun (WGS) entry which is preliminary data.</text>
</comment>
<dbReference type="CDD" id="cd03784">
    <property type="entry name" value="GT1_Gtf-like"/>
    <property type="match status" value="1"/>
</dbReference>
<dbReference type="Proteomes" id="UP000593564">
    <property type="component" value="Unassembled WGS sequence"/>
</dbReference>
<evidence type="ECO:0000256" key="5">
    <source>
        <dbReference type="RuleBase" id="RU003718"/>
    </source>
</evidence>
<dbReference type="Pfam" id="PF26168">
    <property type="entry name" value="Glyco_transf_N"/>
    <property type="match status" value="1"/>
</dbReference>
<dbReference type="GO" id="GO:0008194">
    <property type="term" value="F:UDP-glycosyltransferase activity"/>
    <property type="evidence" value="ECO:0007669"/>
    <property type="project" value="InterPro"/>
</dbReference>
<evidence type="ECO:0000259" key="7">
    <source>
        <dbReference type="Pfam" id="PF26168"/>
    </source>
</evidence>
<dbReference type="Pfam" id="PF00201">
    <property type="entry name" value="UDPGT"/>
    <property type="match status" value="1"/>
</dbReference>
<evidence type="ECO:0000256" key="4">
    <source>
        <dbReference type="ARBA" id="ARBA00023241"/>
    </source>
</evidence>
<evidence type="ECO:0000256" key="3">
    <source>
        <dbReference type="ARBA" id="ARBA00022679"/>
    </source>
</evidence>
<dbReference type="PANTHER" id="PTHR48044:SF29">
    <property type="entry name" value="GLYCOSYLTRANSFERASE"/>
    <property type="match status" value="1"/>
</dbReference>
<organism evidence="8 9">
    <name type="scientific">Camellia sinensis</name>
    <name type="common">Tea plant</name>
    <name type="synonym">Thea sinensis</name>
    <dbReference type="NCBI Taxonomy" id="4442"/>
    <lineage>
        <taxon>Eukaryota</taxon>
        <taxon>Viridiplantae</taxon>
        <taxon>Streptophyta</taxon>
        <taxon>Embryophyta</taxon>
        <taxon>Tracheophyta</taxon>
        <taxon>Spermatophyta</taxon>
        <taxon>Magnoliopsida</taxon>
        <taxon>eudicotyledons</taxon>
        <taxon>Gunneridae</taxon>
        <taxon>Pentapetalae</taxon>
        <taxon>asterids</taxon>
        <taxon>Ericales</taxon>
        <taxon>Theaceae</taxon>
        <taxon>Camellia</taxon>
    </lineage>
</organism>
<keyword evidence="4" id="KW-0284">Flavonoid biosynthesis</keyword>
<evidence type="ECO:0000313" key="8">
    <source>
        <dbReference type="EMBL" id="KAF5940452.1"/>
    </source>
</evidence>
<dbReference type="InterPro" id="IPR002213">
    <property type="entry name" value="UDP_glucos_trans"/>
</dbReference>
<evidence type="ECO:0000256" key="2">
    <source>
        <dbReference type="ARBA" id="ARBA00022676"/>
    </source>
</evidence>
<dbReference type="GO" id="GO:0016138">
    <property type="term" value="P:glycoside biosynthetic process"/>
    <property type="evidence" value="ECO:0007669"/>
    <property type="project" value="UniProtKB-ARBA"/>
</dbReference>
<dbReference type="PROSITE" id="PS00375">
    <property type="entry name" value="UDPGT"/>
    <property type="match status" value="1"/>
</dbReference>
<feature type="domain" description="Glycosyltransferase N-terminal" evidence="7">
    <location>
        <begin position="7"/>
        <end position="235"/>
    </location>
</feature>
<name>A0A7J7GI53_CAMSI</name>
<dbReference type="FunFam" id="3.40.50.2000:FF:000060">
    <property type="entry name" value="Glycosyltransferase"/>
    <property type="match status" value="1"/>
</dbReference>
<dbReference type="Gene3D" id="3.40.50.2000">
    <property type="entry name" value="Glycogen Phosphorylase B"/>
    <property type="match status" value="2"/>
</dbReference>
<dbReference type="GO" id="GO:0009813">
    <property type="term" value="P:flavonoid biosynthetic process"/>
    <property type="evidence" value="ECO:0007669"/>
    <property type="project" value="UniProtKB-KW"/>
</dbReference>
<comment type="similarity">
    <text evidence="1 5">Belongs to the UDP-glycosyltransferase family.</text>
</comment>
<dbReference type="EMBL" id="JACBKZ010000010">
    <property type="protein sequence ID" value="KAF5940452.1"/>
    <property type="molecule type" value="Genomic_DNA"/>
</dbReference>
<reference evidence="9" key="1">
    <citation type="journal article" date="2020" name="Nat. Commun.">
        <title>Genome assembly of wild tea tree DASZ reveals pedigree and selection history of tea varieties.</title>
        <authorList>
            <person name="Zhang W."/>
            <person name="Zhang Y."/>
            <person name="Qiu H."/>
            <person name="Guo Y."/>
            <person name="Wan H."/>
            <person name="Zhang X."/>
            <person name="Scossa F."/>
            <person name="Alseekh S."/>
            <person name="Zhang Q."/>
            <person name="Wang P."/>
            <person name="Xu L."/>
            <person name="Schmidt M.H."/>
            <person name="Jia X."/>
            <person name="Li D."/>
            <person name="Zhu A."/>
            <person name="Guo F."/>
            <person name="Chen W."/>
            <person name="Ni D."/>
            <person name="Usadel B."/>
            <person name="Fernie A.R."/>
            <person name="Wen W."/>
        </authorList>
    </citation>
    <scope>NUCLEOTIDE SEQUENCE [LARGE SCALE GENOMIC DNA]</scope>
    <source>
        <strain evidence="9">cv. G240</strain>
    </source>
</reference>
<protein>
    <recommendedName>
        <fullName evidence="6">Glycosyltransferase</fullName>
        <ecNumber evidence="6">2.4.1.-</ecNumber>
    </recommendedName>
</protein>
<keyword evidence="2 5" id="KW-0328">Glycosyltransferase</keyword>
<keyword evidence="3 5" id="KW-0808">Transferase</keyword>
<sequence length="462" mass="52813">MACEQRKIKVFMFPWLAHGHISPFLELAKTLSSRNFMVYLCSTAVNLSCIKRRLTEKDANSIQLVELHVPTLPSLPPNCHTTKNLPPHLMPTLKKAFDWSRHNFSKMLKTLKPDLLIYDTIQPWAPIIASKHDIPAVVFISTSATMTSYMFHHYDNPGTDFPFPEIHLNAYEEDKFIHLIQSSENYYKEKNRFFETLKESSSIILIKSSREIEGKYIDHLSLLAEKKIVPVGPLVQASVNDDEHLHITEWLNKKDRGSTVFVSFGSEYFLTKVEMEEMAHGLELSNVNFIWVVRFPVGQKTRVEEALPKGFLERVGGRGLVIQGWAPQVKILEHPNVGGFVSHCGWSSVMEGIKFGVPIISVPMHLDQPINARLLSEIGVGVEIMRDDNGKILREEVAKVIKQVVMEKSGEAVKKKERELSDEIRMREEEVVDGVVEELVKLCKKRQLNVLYHFRMCIIGKD</sequence>
<dbReference type="InterPro" id="IPR035595">
    <property type="entry name" value="UDP_glycos_trans_CS"/>
</dbReference>
<proteinExistence type="inferred from homology"/>